<dbReference type="SUPFAM" id="SSF57667">
    <property type="entry name" value="beta-beta-alpha zinc fingers"/>
    <property type="match status" value="1"/>
</dbReference>
<dbReference type="GO" id="GO:0043124">
    <property type="term" value="P:negative regulation of canonical NF-kappaB signal transduction"/>
    <property type="evidence" value="ECO:0007669"/>
    <property type="project" value="Ensembl"/>
</dbReference>
<keyword evidence="3 8" id="KW-0863">Zinc-finger</keyword>
<evidence type="ECO:0000256" key="1">
    <source>
        <dbReference type="ARBA" id="ARBA00022723"/>
    </source>
</evidence>
<keyword evidence="4" id="KW-0862">Zinc</keyword>
<feature type="compositionally biased region" description="Low complexity" evidence="9">
    <location>
        <begin position="155"/>
        <end position="172"/>
    </location>
</feature>
<feature type="domain" description="C2H2-type" evidence="10">
    <location>
        <begin position="448"/>
        <end position="477"/>
    </location>
</feature>
<evidence type="ECO:0000256" key="9">
    <source>
        <dbReference type="SAM" id="MobiDB-lite"/>
    </source>
</evidence>
<feature type="region of interest" description="Disordered" evidence="9">
    <location>
        <begin position="420"/>
        <end position="443"/>
    </location>
</feature>
<name>A0A5F8G2J9_MONDO</name>
<evidence type="ECO:0000256" key="8">
    <source>
        <dbReference type="PROSITE-ProRule" id="PRU00042"/>
    </source>
</evidence>
<evidence type="ECO:0000313" key="12">
    <source>
        <dbReference type="Proteomes" id="UP000002280"/>
    </source>
</evidence>
<dbReference type="PANTHER" id="PTHR23235:SF117">
    <property type="entry name" value="KRUEPPEL-LIKE FACTOR 4"/>
    <property type="match status" value="1"/>
</dbReference>
<organism evidence="11 12">
    <name type="scientific">Monodelphis domestica</name>
    <name type="common">Gray short-tailed opossum</name>
    <dbReference type="NCBI Taxonomy" id="13616"/>
    <lineage>
        <taxon>Eukaryota</taxon>
        <taxon>Metazoa</taxon>
        <taxon>Chordata</taxon>
        <taxon>Craniata</taxon>
        <taxon>Vertebrata</taxon>
        <taxon>Euteleostomi</taxon>
        <taxon>Mammalia</taxon>
        <taxon>Metatheria</taxon>
        <taxon>Didelphimorphia</taxon>
        <taxon>Didelphidae</taxon>
        <taxon>Monodelphis</taxon>
    </lineage>
</organism>
<dbReference type="GO" id="GO:2001240">
    <property type="term" value="P:negative regulation of extrinsic apoptotic signaling pathway in absence of ligand"/>
    <property type="evidence" value="ECO:0007669"/>
    <property type="project" value="Ensembl"/>
</dbReference>
<dbReference type="GO" id="GO:0000785">
    <property type="term" value="C:chromatin"/>
    <property type="evidence" value="ECO:0007669"/>
    <property type="project" value="Ensembl"/>
</dbReference>
<reference evidence="11 12" key="1">
    <citation type="journal article" date="2007" name="Nature">
        <title>Genome of the marsupial Monodelphis domestica reveals innovation in non-coding sequences.</title>
        <authorList>
            <person name="Mikkelsen T.S."/>
            <person name="Wakefield M.J."/>
            <person name="Aken B."/>
            <person name="Amemiya C.T."/>
            <person name="Chang J.L."/>
            <person name="Duke S."/>
            <person name="Garber M."/>
            <person name="Gentles A.J."/>
            <person name="Goodstadt L."/>
            <person name="Heger A."/>
            <person name="Jurka J."/>
            <person name="Kamal M."/>
            <person name="Mauceli E."/>
            <person name="Searle S.M."/>
            <person name="Sharpe T."/>
            <person name="Baker M.L."/>
            <person name="Batzer M.A."/>
            <person name="Benos P.V."/>
            <person name="Belov K."/>
            <person name="Clamp M."/>
            <person name="Cook A."/>
            <person name="Cuff J."/>
            <person name="Das R."/>
            <person name="Davidow L."/>
            <person name="Deakin J.E."/>
            <person name="Fazzari M.J."/>
            <person name="Glass J.L."/>
            <person name="Grabherr M."/>
            <person name="Greally J.M."/>
            <person name="Gu W."/>
            <person name="Hore T.A."/>
            <person name="Huttley G.A."/>
            <person name="Kleber M."/>
            <person name="Jirtle R.L."/>
            <person name="Koina E."/>
            <person name="Lee J.T."/>
            <person name="Mahony S."/>
            <person name="Marra M.A."/>
            <person name="Miller R.D."/>
            <person name="Nicholls R.D."/>
            <person name="Oda M."/>
            <person name="Papenfuss A.T."/>
            <person name="Parra Z.E."/>
            <person name="Pollock D.D."/>
            <person name="Ray D.A."/>
            <person name="Schein J.E."/>
            <person name="Speed T.P."/>
            <person name="Thompson K."/>
            <person name="VandeBerg J.L."/>
            <person name="Wade C.M."/>
            <person name="Walker J.A."/>
            <person name="Waters P.D."/>
            <person name="Webber C."/>
            <person name="Weidman J.R."/>
            <person name="Xie X."/>
            <person name="Zody M.C."/>
            <person name="Baldwin J."/>
            <person name="Abdouelleil A."/>
            <person name="Abdulkadir J."/>
            <person name="Abebe A."/>
            <person name="Abera B."/>
            <person name="Abreu J."/>
            <person name="Acer S.C."/>
            <person name="Aftuck L."/>
            <person name="Alexander A."/>
            <person name="An P."/>
            <person name="Anderson E."/>
            <person name="Anderson S."/>
            <person name="Arachi H."/>
            <person name="Azer M."/>
            <person name="Bachantsang P."/>
            <person name="Barry A."/>
            <person name="Bayul T."/>
            <person name="Berlin A."/>
            <person name="Bessette D."/>
            <person name="Bloom T."/>
            <person name="Bloom T."/>
            <person name="Boguslavskiy L."/>
            <person name="Bonnet C."/>
            <person name="Boukhgalter B."/>
            <person name="Bourzgui I."/>
            <person name="Brown A."/>
            <person name="Cahill P."/>
            <person name="Channer S."/>
            <person name="Cheshatsang Y."/>
            <person name="Chuda L."/>
            <person name="Citroen M."/>
            <person name="Collymore A."/>
            <person name="Cooke P."/>
            <person name="Costello M."/>
            <person name="D'Aco K."/>
            <person name="Daza R."/>
            <person name="De Haan G."/>
            <person name="DeGray S."/>
            <person name="DeMaso C."/>
            <person name="Dhargay N."/>
            <person name="Dooley K."/>
            <person name="Dooley E."/>
            <person name="Doricent M."/>
            <person name="Dorje P."/>
            <person name="Dorjee K."/>
            <person name="Dupes A."/>
            <person name="Elong R."/>
            <person name="Falk J."/>
            <person name="Farina A."/>
            <person name="Faro S."/>
            <person name="Ferguson D."/>
            <person name="Fisher S."/>
            <person name="Foley C.D."/>
            <person name="Franke A."/>
            <person name="Friedrich D."/>
            <person name="Gadbois L."/>
            <person name="Gearin G."/>
            <person name="Gearin C.R."/>
            <person name="Giannoukos G."/>
            <person name="Goode T."/>
            <person name="Graham J."/>
            <person name="Grandbois E."/>
            <person name="Grewal S."/>
            <person name="Gyaltsen K."/>
            <person name="Hafez N."/>
            <person name="Hagos B."/>
            <person name="Hall J."/>
            <person name="Henson C."/>
            <person name="Hollinger A."/>
            <person name="Honan T."/>
            <person name="Huard M.D."/>
            <person name="Hughes L."/>
            <person name="Hurhula B."/>
            <person name="Husby M.E."/>
            <person name="Kamat A."/>
            <person name="Kanga B."/>
            <person name="Kashin S."/>
            <person name="Khazanovich D."/>
            <person name="Kisner P."/>
            <person name="Lance K."/>
            <person name="Lara M."/>
            <person name="Lee W."/>
            <person name="Lennon N."/>
            <person name="Letendre F."/>
            <person name="LeVine R."/>
            <person name="Lipovsky A."/>
            <person name="Liu X."/>
            <person name="Liu J."/>
            <person name="Liu S."/>
            <person name="Lokyitsang T."/>
            <person name="Lokyitsang Y."/>
            <person name="Lubonja R."/>
            <person name="Lui A."/>
            <person name="MacDonald P."/>
            <person name="Magnisalis V."/>
            <person name="Maru K."/>
            <person name="Matthews C."/>
            <person name="McCusker W."/>
            <person name="McDonough S."/>
            <person name="Mehta T."/>
            <person name="Meldrim J."/>
            <person name="Meneus L."/>
            <person name="Mihai O."/>
            <person name="Mihalev A."/>
            <person name="Mihova T."/>
            <person name="Mittelman R."/>
            <person name="Mlenga V."/>
            <person name="Montmayeur A."/>
            <person name="Mulrain L."/>
            <person name="Navidi A."/>
            <person name="Naylor J."/>
            <person name="Negash T."/>
            <person name="Nguyen T."/>
            <person name="Nguyen N."/>
            <person name="Nicol R."/>
            <person name="Norbu C."/>
            <person name="Norbu N."/>
            <person name="Novod N."/>
            <person name="O'Neill B."/>
            <person name="Osman S."/>
            <person name="Markiewicz E."/>
            <person name="Oyono O.L."/>
            <person name="Patti C."/>
            <person name="Phunkhang P."/>
            <person name="Pierre F."/>
            <person name="Priest M."/>
            <person name="Raghuraman S."/>
            <person name="Rege F."/>
            <person name="Reyes R."/>
            <person name="Rise C."/>
            <person name="Rogov P."/>
            <person name="Ross K."/>
            <person name="Ryan E."/>
            <person name="Settipalli S."/>
            <person name="Shea T."/>
            <person name="Sherpa N."/>
            <person name="Shi L."/>
            <person name="Shih D."/>
            <person name="Sparrow T."/>
            <person name="Spaulding J."/>
            <person name="Stalker J."/>
            <person name="Stange-Thomann N."/>
            <person name="Stavropoulos S."/>
            <person name="Stone C."/>
            <person name="Strader C."/>
            <person name="Tesfaye S."/>
            <person name="Thomson T."/>
            <person name="Thoulutsang Y."/>
            <person name="Thoulutsang D."/>
            <person name="Topham K."/>
            <person name="Topping I."/>
            <person name="Tsamla T."/>
            <person name="Vassiliev H."/>
            <person name="Vo A."/>
            <person name="Wangchuk T."/>
            <person name="Wangdi T."/>
            <person name="Weiand M."/>
            <person name="Wilkinson J."/>
            <person name="Wilson A."/>
            <person name="Yadav S."/>
            <person name="Young G."/>
            <person name="Yu Q."/>
            <person name="Zembek L."/>
            <person name="Zhong D."/>
            <person name="Zimmer A."/>
            <person name="Zwirko Z."/>
            <person name="Jaffe D.B."/>
            <person name="Alvarez P."/>
            <person name="Brockman W."/>
            <person name="Butler J."/>
            <person name="Chin C."/>
            <person name="Gnerre S."/>
            <person name="MacCallum I."/>
            <person name="Graves J.A."/>
            <person name="Ponting C.P."/>
            <person name="Breen M."/>
            <person name="Samollow P.B."/>
            <person name="Lander E.S."/>
            <person name="Lindblad-Toh K."/>
        </authorList>
    </citation>
    <scope>NUCLEOTIDE SEQUENCE [LARGE SCALE GENOMIC DNA]</scope>
</reference>
<dbReference type="FunCoup" id="A0A5F8G2J9">
    <property type="interactions" value="866"/>
</dbReference>
<dbReference type="GO" id="GO:2000342">
    <property type="term" value="P:negative regulation of chemokine (C-X-C motif) ligand 2 production"/>
    <property type="evidence" value="ECO:0007669"/>
    <property type="project" value="Ensembl"/>
</dbReference>
<dbReference type="GO" id="GO:0032206">
    <property type="term" value="P:positive regulation of telomere maintenance"/>
    <property type="evidence" value="ECO:0007669"/>
    <property type="project" value="Ensembl"/>
</dbReference>
<dbReference type="GO" id="GO:0060761">
    <property type="term" value="P:negative regulation of response to cytokine stimulus"/>
    <property type="evidence" value="ECO:0007669"/>
    <property type="project" value="Ensembl"/>
</dbReference>
<feature type="compositionally biased region" description="Basic residues" evidence="9">
    <location>
        <begin position="434"/>
        <end position="443"/>
    </location>
</feature>
<dbReference type="GO" id="GO:0006357">
    <property type="term" value="P:regulation of transcription by RNA polymerase II"/>
    <property type="evidence" value="ECO:0000318"/>
    <property type="project" value="GO_Central"/>
</dbReference>
<dbReference type="GO" id="GO:0061629">
    <property type="term" value="F:RNA polymerase II-specific DNA-binding transcription factor binding"/>
    <property type="evidence" value="ECO:0007669"/>
    <property type="project" value="Ensembl"/>
</dbReference>
<dbReference type="Gene3D" id="3.30.160.60">
    <property type="entry name" value="Classic Zinc Finger"/>
    <property type="match status" value="1"/>
</dbReference>
<dbReference type="SMART" id="SM00355">
    <property type="entry name" value="ZnF_C2H2"/>
    <property type="match status" value="1"/>
</dbReference>
<dbReference type="AlphaFoldDB" id="A0A5F8G2J9"/>
<evidence type="ECO:0000256" key="4">
    <source>
        <dbReference type="ARBA" id="ARBA00022833"/>
    </source>
</evidence>
<dbReference type="GO" id="GO:0032717">
    <property type="term" value="P:negative regulation of interleukin-8 production"/>
    <property type="evidence" value="ECO:0007669"/>
    <property type="project" value="Ensembl"/>
</dbReference>
<dbReference type="GO" id="GO:0035166">
    <property type="term" value="P:post-embryonic hemopoiesis"/>
    <property type="evidence" value="ECO:0007669"/>
    <property type="project" value="Ensembl"/>
</dbReference>
<keyword evidence="5" id="KW-0805">Transcription regulation</keyword>
<dbReference type="GO" id="GO:0016525">
    <property type="term" value="P:negative regulation of angiogenesis"/>
    <property type="evidence" value="ECO:0007669"/>
    <property type="project" value="Ensembl"/>
</dbReference>
<dbReference type="GO" id="GO:0045429">
    <property type="term" value="P:positive regulation of nitric oxide biosynthetic process"/>
    <property type="evidence" value="ECO:0007669"/>
    <property type="project" value="Ensembl"/>
</dbReference>
<dbReference type="GO" id="GO:1902895">
    <property type="term" value="P:positive regulation of miRNA transcription"/>
    <property type="evidence" value="ECO:0007669"/>
    <property type="project" value="Ensembl"/>
</dbReference>
<evidence type="ECO:0000256" key="5">
    <source>
        <dbReference type="ARBA" id="ARBA00023015"/>
    </source>
</evidence>
<evidence type="ECO:0000256" key="3">
    <source>
        <dbReference type="ARBA" id="ARBA00022771"/>
    </source>
</evidence>
<dbReference type="GO" id="GO:2000134">
    <property type="term" value="P:negative regulation of G1/S transition of mitotic cell cycle"/>
    <property type="evidence" value="ECO:0007669"/>
    <property type="project" value="Ensembl"/>
</dbReference>
<evidence type="ECO:0000256" key="7">
    <source>
        <dbReference type="ARBA" id="ARBA00023163"/>
    </source>
</evidence>
<dbReference type="GO" id="GO:0046985">
    <property type="term" value="P:positive regulation of hemoglobin biosynthetic process"/>
    <property type="evidence" value="ECO:0007669"/>
    <property type="project" value="Ensembl"/>
</dbReference>
<dbReference type="GO" id="GO:0015630">
    <property type="term" value="C:microtubule cytoskeleton"/>
    <property type="evidence" value="ECO:0007669"/>
    <property type="project" value="Ensembl"/>
</dbReference>
<dbReference type="GO" id="GO:0005829">
    <property type="term" value="C:cytosol"/>
    <property type="evidence" value="ECO:0007669"/>
    <property type="project" value="Ensembl"/>
</dbReference>
<feature type="region of interest" description="Disordered" evidence="9">
    <location>
        <begin position="155"/>
        <end position="229"/>
    </location>
</feature>
<keyword evidence="2" id="KW-0677">Repeat</keyword>
<keyword evidence="7" id="KW-0804">Transcription</keyword>
<dbReference type="FunFam" id="3.30.160.60:FF:000237">
    <property type="entry name" value="Krueppel-like factor 2"/>
    <property type="match status" value="1"/>
</dbReference>
<dbReference type="GeneTree" id="ENSGT00940000156229"/>
<dbReference type="Ensembl" id="ENSMODT00000068418.1">
    <property type="protein sequence ID" value="ENSMODP00000041682.1"/>
    <property type="gene ID" value="ENSMODG00000014569.5"/>
</dbReference>
<gene>
    <name evidence="11" type="primary">KLF4</name>
</gene>
<keyword evidence="1" id="KW-0479">Metal-binding</keyword>
<dbReference type="PROSITE" id="PS50157">
    <property type="entry name" value="ZINC_FINGER_C2H2_2"/>
    <property type="match status" value="1"/>
</dbReference>
<dbReference type="InParanoid" id="A0A5F8G2J9"/>
<dbReference type="InterPro" id="IPR013087">
    <property type="entry name" value="Znf_C2H2_type"/>
</dbReference>
<dbReference type="GO" id="GO:1904998">
    <property type="term" value="P:negative regulation of leukocyte adhesion to arterial endothelial cell"/>
    <property type="evidence" value="ECO:0007669"/>
    <property type="project" value="Ensembl"/>
</dbReference>
<dbReference type="Bgee" id="ENSMODG00000014569">
    <property type="expression patterns" value="Expressed in lung and 19 other cell types or tissues"/>
</dbReference>
<sequence>MLIPLSLFFPLPPPQPPLPFPCLDRRQPPGEFDMALSGTLLPSISTFAAGTPGKEKVLRQAGAPNNRWREELSHMKRLPSVLSGRPYDLAAAAAVAAADLESNGGGGANNNPALLSRREAEEFNDLLDFDFILSNSLIHQEPATAAVVSSASASASASSSPSSSGPASAPPANCSFTYPLRGAGDPGGTSGGPTTSGASSNSTSNGGGGGLLYSREPAPPPAAPFNLADINDVSPSGGFVAELMRPDLDPVYIQQQQLSGGSLHGKFVVKATLNMGEYNGQSIISVNKGNLSSCSPDGSHPVVVAPYSTGPRMCPKIKQEAVSSCTIGRPMEAHLGSGPPLSNGQRSQPHEFPLGRPLPSRTTPSLTAEELMNSRDCHPSPQGISHPLSIPPGFHPGPNYPPFLPDQLQPQVTPLQYQELIPPGSCMPEEPKPKRGRRSWPRKRTATHTCDYAGCGKTYTKSSHLKAHLRTHTGRTLERGSLLTWLLQVSVTKGICSLLADSGMKLPWYKVGSLLFWPQTAFIVEPIGWLSDSHMPMNLVCWHFKNSGVALFNPFYLCLKICS</sequence>
<dbReference type="GO" id="GO:0071363">
    <property type="term" value="P:cellular response to growth factor stimulus"/>
    <property type="evidence" value="ECO:0007669"/>
    <property type="project" value="Ensembl"/>
</dbReference>
<dbReference type="GO" id="GO:0008270">
    <property type="term" value="F:zinc ion binding"/>
    <property type="evidence" value="ECO:0007669"/>
    <property type="project" value="UniProtKB-KW"/>
</dbReference>
<dbReference type="InterPro" id="IPR036236">
    <property type="entry name" value="Znf_C2H2_sf"/>
</dbReference>
<dbReference type="GO" id="GO:0001228">
    <property type="term" value="F:DNA-binding transcription activator activity, RNA polymerase II-specific"/>
    <property type="evidence" value="ECO:0007669"/>
    <property type="project" value="Ensembl"/>
</dbReference>
<dbReference type="GO" id="GO:0002357">
    <property type="term" value="P:defense response to tumor cell"/>
    <property type="evidence" value="ECO:0007669"/>
    <property type="project" value="Ensembl"/>
</dbReference>
<dbReference type="GO" id="GO:0090051">
    <property type="term" value="P:negative regulation of cell migration involved in sprouting angiogenesis"/>
    <property type="evidence" value="ECO:0007669"/>
    <property type="project" value="Ensembl"/>
</dbReference>
<evidence type="ECO:0000256" key="6">
    <source>
        <dbReference type="ARBA" id="ARBA00023125"/>
    </source>
</evidence>
<feature type="compositionally biased region" description="Pro residues" evidence="9">
    <location>
        <begin position="389"/>
        <end position="404"/>
    </location>
</feature>
<dbReference type="GO" id="GO:1903672">
    <property type="term" value="P:positive regulation of sprouting angiogenesis"/>
    <property type="evidence" value="ECO:0007669"/>
    <property type="project" value="Ensembl"/>
</dbReference>
<proteinExistence type="predicted"/>
<feature type="compositionally biased region" description="Low complexity" evidence="9">
    <location>
        <begin position="192"/>
        <end position="204"/>
    </location>
</feature>
<dbReference type="PANTHER" id="PTHR23235">
    <property type="entry name" value="KRUEPPEL-LIKE TRANSCRIPTION FACTOR"/>
    <property type="match status" value="1"/>
</dbReference>
<dbReference type="GO" id="GO:0000122">
    <property type="term" value="P:negative regulation of transcription by RNA polymerase II"/>
    <property type="evidence" value="ECO:0007669"/>
    <property type="project" value="Ensembl"/>
</dbReference>
<dbReference type="GO" id="GO:0010628">
    <property type="term" value="P:positive regulation of gene expression"/>
    <property type="evidence" value="ECO:0007669"/>
    <property type="project" value="Ensembl"/>
</dbReference>
<evidence type="ECO:0000256" key="2">
    <source>
        <dbReference type="ARBA" id="ARBA00022737"/>
    </source>
</evidence>
<accession>A0A5F8G2J9</accession>
<dbReference type="PROSITE" id="PS00028">
    <property type="entry name" value="ZINC_FINGER_C2H2_1"/>
    <property type="match status" value="1"/>
</dbReference>
<keyword evidence="6" id="KW-0238">DNA-binding</keyword>
<dbReference type="GO" id="GO:0000978">
    <property type="term" value="F:RNA polymerase II cis-regulatory region sequence-specific DNA binding"/>
    <property type="evidence" value="ECO:0000318"/>
    <property type="project" value="GO_Central"/>
</dbReference>
<dbReference type="GO" id="GO:0005654">
    <property type="term" value="C:nucleoplasm"/>
    <property type="evidence" value="ECO:0007669"/>
    <property type="project" value="Ensembl"/>
</dbReference>
<keyword evidence="12" id="KW-1185">Reference proteome</keyword>
<reference evidence="11" key="2">
    <citation type="submission" date="2025-08" db="UniProtKB">
        <authorList>
            <consortium name="Ensembl"/>
        </authorList>
    </citation>
    <scope>IDENTIFICATION</scope>
</reference>
<dbReference type="GO" id="GO:0034115">
    <property type="term" value="P:negative regulation of heterotypic cell-cell adhesion"/>
    <property type="evidence" value="ECO:0007669"/>
    <property type="project" value="Ensembl"/>
</dbReference>
<dbReference type="Proteomes" id="UP000002280">
    <property type="component" value="Chromosome 6"/>
</dbReference>
<reference evidence="11" key="3">
    <citation type="submission" date="2025-09" db="UniProtKB">
        <authorList>
            <consortium name="Ensembl"/>
        </authorList>
    </citation>
    <scope>IDENTIFICATION</scope>
</reference>
<dbReference type="GO" id="GO:1990841">
    <property type="term" value="F:promoter-specific chromatin binding"/>
    <property type="evidence" value="ECO:0007669"/>
    <property type="project" value="Ensembl"/>
</dbReference>
<dbReference type="GO" id="GO:0071499">
    <property type="term" value="P:cellular response to laminar fluid shear stress"/>
    <property type="evidence" value="ECO:0007669"/>
    <property type="project" value="Ensembl"/>
</dbReference>
<dbReference type="CDD" id="cd21582">
    <property type="entry name" value="KLF4_N"/>
    <property type="match status" value="1"/>
</dbReference>
<feature type="region of interest" description="Disordered" evidence="9">
    <location>
        <begin position="330"/>
        <end position="408"/>
    </location>
</feature>
<protein>
    <submittedName>
        <fullName evidence="11">KLF transcription factor 4</fullName>
    </submittedName>
</protein>
<evidence type="ECO:0000313" key="11">
    <source>
        <dbReference type="Ensembl" id="ENSMODP00000041682.1"/>
    </source>
</evidence>
<dbReference type="GO" id="GO:0000981">
    <property type="term" value="F:DNA-binding transcription factor activity, RNA polymerase II-specific"/>
    <property type="evidence" value="ECO:0000318"/>
    <property type="project" value="GO_Central"/>
</dbReference>
<evidence type="ECO:0000259" key="10">
    <source>
        <dbReference type="PROSITE" id="PS50157"/>
    </source>
</evidence>